<keyword evidence="3" id="KW-1185">Reference proteome</keyword>
<sequence>MSTPQFWSQPLRYIHWASVRKPAIFWSIVIGCIGPIMAFTIPPIRYRLGDKRRPHIPLSYPIPAGPRQIPEGYDD</sequence>
<dbReference type="PANTHER" id="PTHR38488:SF1">
    <property type="entry name" value="OXIDOREDUCTASE 9.5 KDA SUBUNIT, PUTATIVE (AFU_ORTHOLOGUE AFUA_5G08980)-RELATED"/>
    <property type="match status" value="1"/>
</dbReference>
<feature type="transmembrane region" description="Helical" evidence="1">
    <location>
        <begin position="23"/>
        <end position="44"/>
    </location>
</feature>
<dbReference type="OrthoDB" id="2093409at2759"/>
<protein>
    <recommendedName>
        <fullName evidence="4">NADH-ubiquinone oxidoreductase 9.5 kDa subunit</fullName>
    </recommendedName>
</protein>
<reference evidence="2" key="1">
    <citation type="journal article" date="2020" name="Stud. Mycol.">
        <title>101 Dothideomycetes genomes: a test case for predicting lifestyles and emergence of pathogens.</title>
        <authorList>
            <person name="Haridas S."/>
            <person name="Albert R."/>
            <person name="Binder M."/>
            <person name="Bloem J."/>
            <person name="Labutti K."/>
            <person name="Salamov A."/>
            <person name="Andreopoulos B."/>
            <person name="Baker S."/>
            <person name="Barry K."/>
            <person name="Bills G."/>
            <person name="Bluhm B."/>
            <person name="Cannon C."/>
            <person name="Castanera R."/>
            <person name="Culley D."/>
            <person name="Daum C."/>
            <person name="Ezra D."/>
            <person name="Gonzalez J."/>
            <person name="Henrissat B."/>
            <person name="Kuo A."/>
            <person name="Liang C."/>
            <person name="Lipzen A."/>
            <person name="Lutzoni F."/>
            <person name="Magnuson J."/>
            <person name="Mondo S."/>
            <person name="Nolan M."/>
            <person name="Ohm R."/>
            <person name="Pangilinan J."/>
            <person name="Park H.-J."/>
            <person name="Ramirez L."/>
            <person name="Alfaro M."/>
            <person name="Sun H."/>
            <person name="Tritt A."/>
            <person name="Yoshinaga Y."/>
            <person name="Zwiers L.-H."/>
            <person name="Turgeon B."/>
            <person name="Goodwin S."/>
            <person name="Spatafora J."/>
            <person name="Crous P."/>
            <person name="Grigoriev I."/>
        </authorList>
    </citation>
    <scope>NUCLEOTIDE SEQUENCE</scope>
    <source>
        <strain evidence="2">CBS 262.69</strain>
    </source>
</reference>
<dbReference type="EMBL" id="ML996701">
    <property type="protein sequence ID" value="KAF2398010.1"/>
    <property type="molecule type" value="Genomic_DNA"/>
</dbReference>
<keyword evidence="1" id="KW-0472">Membrane</keyword>
<keyword evidence="1" id="KW-1133">Transmembrane helix</keyword>
<evidence type="ECO:0000313" key="2">
    <source>
        <dbReference type="EMBL" id="KAF2398010.1"/>
    </source>
</evidence>
<evidence type="ECO:0000256" key="1">
    <source>
        <dbReference type="SAM" id="Phobius"/>
    </source>
</evidence>
<keyword evidence="1" id="KW-0812">Transmembrane</keyword>
<organism evidence="2 3">
    <name type="scientific">Trichodelitschia bisporula</name>
    <dbReference type="NCBI Taxonomy" id="703511"/>
    <lineage>
        <taxon>Eukaryota</taxon>
        <taxon>Fungi</taxon>
        <taxon>Dikarya</taxon>
        <taxon>Ascomycota</taxon>
        <taxon>Pezizomycotina</taxon>
        <taxon>Dothideomycetes</taxon>
        <taxon>Dothideomycetes incertae sedis</taxon>
        <taxon>Phaeotrichales</taxon>
        <taxon>Phaeotrichaceae</taxon>
        <taxon>Trichodelitschia</taxon>
    </lineage>
</organism>
<gene>
    <name evidence="2" type="ORF">EJ06DRAFT_513786</name>
</gene>
<proteinExistence type="predicted"/>
<dbReference type="Proteomes" id="UP000799640">
    <property type="component" value="Unassembled WGS sequence"/>
</dbReference>
<dbReference type="AlphaFoldDB" id="A0A6G1HPR9"/>
<evidence type="ECO:0000313" key="3">
    <source>
        <dbReference type="Proteomes" id="UP000799640"/>
    </source>
</evidence>
<dbReference type="CDD" id="cd22903">
    <property type="entry name" value="NI9M"/>
    <property type="match status" value="1"/>
</dbReference>
<evidence type="ECO:0008006" key="4">
    <source>
        <dbReference type="Google" id="ProtNLM"/>
    </source>
</evidence>
<dbReference type="InterPro" id="IPR039961">
    <property type="entry name" value="Nuo9.5"/>
</dbReference>
<dbReference type="PANTHER" id="PTHR38488">
    <property type="entry name" value="OXIDOREDUCTASE 9.5 KDA SUBUNIT, PUTATIVE (AFU_ORTHOLOGUE AFUA_5G08980)-RELATED"/>
    <property type="match status" value="1"/>
</dbReference>
<accession>A0A6G1HPR9</accession>
<name>A0A6G1HPR9_9PEZI</name>